<organism evidence="2 3">
    <name type="scientific">Phyllosticta capitalensis</name>
    <dbReference type="NCBI Taxonomy" id="121624"/>
    <lineage>
        <taxon>Eukaryota</taxon>
        <taxon>Fungi</taxon>
        <taxon>Dikarya</taxon>
        <taxon>Ascomycota</taxon>
        <taxon>Pezizomycotina</taxon>
        <taxon>Dothideomycetes</taxon>
        <taxon>Dothideomycetes incertae sedis</taxon>
        <taxon>Botryosphaeriales</taxon>
        <taxon>Phyllostictaceae</taxon>
        <taxon>Phyllosticta</taxon>
    </lineage>
</organism>
<dbReference type="EMBL" id="JBBWRZ010000009">
    <property type="protein sequence ID" value="KAK8229100.1"/>
    <property type="molecule type" value="Genomic_DNA"/>
</dbReference>
<proteinExistence type="predicted"/>
<feature type="compositionally biased region" description="Low complexity" evidence="1">
    <location>
        <begin position="519"/>
        <end position="540"/>
    </location>
</feature>
<sequence length="599" mass="65487">MVDVQHFATAQHPQWSLDKTYGQSRNSGSPASTPDLDDAERIRIAPSSTHQNSALQASDALLQERYLSSEEDLSPTDRDSTESFELDEDDVEIMEAEVVSPRLQAGNGIPSPCKVATAVSYVSAGRAKVVNLSETAAVREQTANCPSVANAVPILKSPVPRMSRMSMVNAGHTPPASADRPNFSWRQNMQDVKAERRRTAMPMSQRPPLPKSPLAQDGDVLKPIPSTGSLRTTKTARHFSMAMTSSFGQVVDRPRLMRSTTDITNPMLPESNPGWDIKTKENQRRMQRASIMDLRSRTTPSPSTGRRSTEGEVPFVRGEVENRARMTPTPSTLSRTSTREQDPASPALERPPTLSSFFRRPSSARSSYSQPPRSKRGSVLHIRQRSGSVHLPTFVAPSTTSLASTKSVKTPTFLDTDPFEKKDVSPKSNEGKPTHRRLRSISRTLTLAKMAVTPASKRERSKSKSKSQPAPDQDSAILSPISPMTEPAEIKHSLYSPSPLGPSMPPTPVTPSAYSVSTPASSVFGRRSSSRMSGPSPLESASEMAAQRRKSSNAGKPKLIPRGADEREPPFELPPFPDEPESTGISRKLKKRKSTLGFY</sequence>
<keyword evidence="3" id="KW-1185">Reference proteome</keyword>
<accession>A0ABR1YGD4</accession>
<feature type="compositionally biased region" description="Low complexity" evidence="1">
    <location>
        <begin position="327"/>
        <end position="336"/>
    </location>
</feature>
<feature type="region of interest" description="Disordered" evidence="1">
    <location>
        <begin position="401"/>
        <end position="480"/>
    </location>
</feature>
<reference evidence="2 3" key="1">
    <citation type="submission" date="2024-04" db="EMBL/GenBank/DDBJ databases">
        <title>Phyllosticta paracitricarpa is synonymous to the EU quarantine fungus P. citricarpa based on phylogenomic analyses.</title>
        <authorList>
            <consortium name="Lawrence Berkeley National Laboratory"/>
            <person name="Van Ingen-Buijs V.A."/>
            <person name="Van Westerhoven A.C."/>
            <person name="Haridas S."/>
            <person name="Skiadas P."/>
            <person name="Martin F."/>
            <person name="Groenewald J.Z."/>
            <person name="Crous P.W."/>
            <person name="Seidl M.F."/>
        </authorList>
    </citation>
    <scope>NUCLEOTIDE SEQUENCE [LARGE SCALE GENOMIC DNA]</scope>
    <source>
        <strain evidence="2 3">CBS 123374</strain>
    </source>
</reference>
<feature type="compositionally biased region" description="Polar residues" evidence="1">
    <location>
        <begin position="401"/>
        <end position="410"/>
    </location>
</feature>
<protein>
    <submittedName>
        <fullName evidence="2">Uncharacterized protein</fullName>
    </submittedName>
</protein>
<feature type="compositionally biased region" description="Basic residues" evidence="1">
    <location>
        <begin position="373"/>
        <end position="384"/>
    </location>
</feature>
<feature type="compositionally biased region" description="Pro residues" evidence="1">
    <location>
        <begin position="499"/>
        <end position="509"/>
    </location>
</feature>
<feature type="compositionally biased region" description="Low complexity" evidence="1">
    <location>
        <begin position="355"/>
        <end position="372"/>
    </location>
</feature>
<feature type="compositionally biased region" description="Basic residues" evidence="1">
    <location>
        <begin position="587"/>
        <end position="599"/>
    </location>
</feature>
<feature type="compositionally biased region" description="Polar residues" evidence="1">
    <location>
        <begin position="46"/>
        <end position="56"/>
    </location>
</feature>
<gene>
    <name evidence="2" type="ORF">HDK90DRAFT_346835</name>
</gene>
<evidence type="ECO:0000313" key="2">
    <source>
        <dbReference type="EMBL" id="KAK8229100.1"/>
    </source>
</evidence>
<feature type="region of interest" description="Disordered" evidence="1">
    <location>
        <begin position="492"/>
        <end position="599"/>
    </location>
</feature>
<comment type="caution">
    <text evidence="2">The sequence shown here is derived from an EMBL/GenBank/DDBJ whole genome shotgun (WGS) entry which is preliminary data.</text>
</comment>
<evidence type="ECO:0000313" key="3">
    <source>
        <dbReference type="Proteomes" id="UP001492380"/>
    </source>
</evidence>
<feature type="region of interest" description="Disordered" evidence="1">
    <location>
        <begin position="1"/>
        <end position="90"/>
    </location>
</feature>
<evidence type="ECO:0000256" key="1">
    <source>
        <dbReference type="SAM" id="MobiDB-lite"/>
    </source>
</evidence>
<dbReference type="Proteomes" id="UP001492380">
    <property type="component" value="Unassembled WGS sequence"/>
</dbReference>
<feature type="region of interest" description="Disordered" evidence="1">
    <location>
        <begin position="261"/>
        <end position="385"/>
    </location>
</feature>
<feature type="region of interest" description="Disordered" evidence="1">
    <location>
        <begin position="191"/>
        <end position="230"/>
    </location>
</feature>
<feature type="compositionally biased region" description="Polar residues" evidence="1">
    <location>
        <begin position="21"/>
        <end position="32"/>
    </location>
</feature>
<name>A0ABR1YGD4_9PEZI</name>
<feature type="compositionally biased region" description="Low complexity" evidence="1">
    <location>
        <begin position="297"/>
        <end position="306"/>
    </location>
</feature>
<feature type="compositionally biased region" description="Basic and acidic residues" evidence="1">
    <location>
        <begin position="418"/>
        <end position="433"/>
    </location>
</feature>